<name>A0A432MFH4_9BACT</name>
<dbReference type="Pfam" id="PF08240">
    <property type="entry name" value="ADH_N"/>
    <property type="match status" value="1"/>
</dbReference>
<feature type="domain" description="Enoyl reductase (ER)" evidence="3">
    <location>
        <begin position="11"/>
        <end position="326"/>
    </location>
</feature>
<dbReference type="EMBL" id="RYZH01000043">
    <property type="protein sequence ID" value="RUL84982.1"/>
    <property type="molecule type" value="Genomic_DNA"/>
</dbReference>
<dbReference type="InterPro" id="IPR013149">
    <property type="entry name" value="ADH-like_C"/>
</dbReference>
<organism evidence="4 5">
    <name type="scientific">Tautonia sociabilis</name>
    <dbReference type="NCBI Taxonomy" id="2080755"/>
    <lineage>
        <taxon>Bacteria</taxon>
        <taxon>Pseudomonadati</taxon>
        <taxon>Planctomycetota</taxon>
        <taxon>Planctomycetia</taxon>
        <taxon>Isosphaerales</taxon>
        <taxon>Isosphaeraceae</taxon>
        <taxon>Tautonia</taxon>
    </lineage>
</organism>
<keyword evidence="1" id="KW-0521">NADP</keyword>
<dbReference type="SUPFAM" id="SSF51735">
    <property type="entry name" value="NAD(P)-binding Rossmann-fold domains"/>
    <property type="match status" value="1"/>
</dbReference>
<evidence type="ECO:0000259" key="3">
    <source>
        <dbReference type="SMART" id="SM00829"/>
    </source>
</evidence>
<gene>
    <name evidence="4" type="ORF">TsocGM_19250</name>
</gene>
<comment type="caution">
    <text evidence="4">The sequence shown here is derived from an EMBL/GenBank/DDBJ whole genome shotgun (WGS) entry which is preliminary data.</text>
</comment>
<accession>A0A432MFH4</accession>
<proteinExistence type="predicted"/>
<dbReference type="Gene3D" id="3.40.50.720">
    <property type="entry name" value="NAD(P)-binding Rossmann-like Domain"/>
    <property type="match status" value="1"/>
</dbReference>
<dbReference type="InterPro" id="IPR020843">
    <property type="entry name" value="ER"/>
</dbReference>
<dbReference type="OrthoDB" id="9787435at2"/>
<dbReference type="PANTHER" id="PTHR48106:SF2">
    <property type="entry name" value="ZN2+-BINDING DEHYDROGENASE"/>
    <property type="match status" value="1"/>
</dbReference>
<reference evidence="4 5" key="1">
    <citation type="submission" date="2018-12" db="EMBL/GenBank/DDBJ databases">
        <authorList>
            <person name="Toschakov S.V."/>
        </authorList>
    </citation>
    <scope>NUCLEOTIDE SEQUENCE [LARGE SCALE GENOMIC DNA]</scope>
    <source>
        <strain evidence="4 5">GM2012</strain>
    </source>
</reference>
<evidence type="ECO:0000313" key="5">
    <source>
        <dbReference type="Proteomes" id="UP000280296"/>
    </source>
</evidence>
<dbReference type="SUPFAM" id="SSF50129">
    <property type="entry name" value="GroES-like"/>
    <property type="match status" value="1"/>
</dbReference>
<dbReference type="GO" id="GO:0070402">
    <property type="term" value="F:NADPH binding"/>
    <property type="evidence" value="ECO:0007669"/>
    <property type="project" value="TreeGrafter"/>
</dbReference>
<evidence type="ECO:0000313" key="4">
    <source>
        <dbReference type="EMBL" id="RUL84982.1"/>
    </source>
</evidence>
<dbReference type="RefSeq" id="WP_126727089.1">
    <property type="nucleotide sequence ID" value="NZ_RYZH01000043.1"/>
</dbReference>
<reference evidence="4 5" key="2">
    <citation type="submission" date="2019-01" db="EMBL/GenBank/DDBJ databases">
        <title>Tautonia sociabilis, a novel thermotolerant planctomycete of Isosphaeraceae family, isolated from a 4000 m deep subterranean habitat.</title>
        <authorList>
            <person name="Kovaleva O.L."/>
            <person name="Elcheninov A.G."/>
            <person name="Van Heerden E."/>
            <person name="Toshchakov S.V."/>
            <person name="Novikov A."/>
            <person name="Bonch-Osmolovskaya E.A."/>
            <person name="Kublanov I.V."/>
        </authorList>
    </citation>
    <scope>NUCLEOTIDE SEQUENCE [LARGE SCALE GENOMIC DNA]</scope>
    <source>
        <strain evidence="4 5">GM2012</strain>
    </source>
</reference>
<dbReference type="SMART" id="SM00829">
    <property type="entry name" value="PKS_ER"/>
    <property type="match status" value="1"/>
</dbReference>
<protein>
    <submittedName>
        <fullName evidence="4">Zinc-binding dehydrogenase</fullName>
    </submittedName>
</protein>
<dbReference type="AlphaFoldDB" id="A0A432MFH4"/>
<keyword evidence="2" id="KW-0560">Oxidoreductase</keyword>
<dbReference type="Proteomes" id="UP000280296">
    <property type="component" value="Unassembled WGS sequence"/>
</dbReference>
<sequence>MHAAVFDRFGEPAEVLQVREVPTPEPGPNQVLVRMIASPINPSDLLYTRGRYSIIPSLPASPGFEGVGVVEKAGPGLYGKALVGRRVAVLNGEGGNWAQFAVIPAVQAIPVPGPIPDEQVASFFVNPATVLAMVRHELAVPKGEWLLQSAANSELGKMIIRLGQHDGFRTINVVRRPEAAEELRALGADAVVLTADGPIPEQVRRISGSDGVRFALDPVGGDIGTGVFEALGPSGTLLAYGSLSGEPIRVNTRLMISGRRVLRGFWLGHFMRSRSKAAALPLFLQVGRLIRQGVLRTTVGPSFGLDALAEAVRLAEQPGRPGKVLLRPNG</sequence>
<keyword evidence="5" id="KW-1185">Reference proteome</keyword>
<dbReference type="Pfam" id="PF00107">
    <property type="entry name" value="ADH_zinc_N"/>
    <property type="match status" value="1"/>
</dbReference>
<evidence type="ECO:0000256" key="1">
    <source>
        <dbReference type="ARBA" id="ARBA00022857"/>
    </source>
</evidence>
<dbReference type="InterPro" id="IPR013154">
    <property type="entry name" value="ADH-like_N"/>
</dbReference>
<dbReference type="PANTHER" id="PTHR48106">
    <property type="entry name" value="QUINONE OXIDOREDUCTASE PIG3-RELATED"/>
    <property type="match status" value="1"/>
</dbReference>
<dbReference type="Gene3D" id="3.90.180.10">
    <property type="entry name" value="Medium-chain alcohol dehydrogenases, catalytic domain"/>
    <property type="match status" value="1"/>
</dbReference>
<dbReference type="InterPro" id="IPR011032">
    <property type="entry name" value="GroES-like_sf"/>
</dbReference>
<evidence type="ECO:0000256" key="2">
    <source>
        <dbReference type="ARBA" id="ARBA00023002"/>
    </source>
</evidence>
<dbReference type="CDD" id="cd05282">
    <property type="entry name" value="ETR_like"/>
    <property type="match status" value="1"/>
</dbReference>
<dbReference type="InterPro" id="IPR036291">
    <property type="entry name" value="NAD(P)-bd_dom_sf"/>
</dbReference>
<dbReference type="GO" id="GO:0016651">
    <property type="term" value="F:oxidoreductase activity, acting on NAD(P)H"/>
    <property type="evidence" value="ECO:0007669"/>
    <property type="project" value="TreeGrafter"/>
</dbReference>